<dbReference type="InterPro" id="IPR023026">
    <property type="entry name" value="Trp_synth_beta/beta-like"/>
</dbReference>
<evidence type="ECO:0000256" key="12">
    <source>
        <dbReference type="ARBA" id="ARBA00049047"/>
    </source>
</evidence>
<dbReference type="InterPro" id="IPR036052">
    <property type="entry name" value="TrpB-like_PALP_sf"/>
</dbReference>
<sequence length="459" mass="49767">MVTPDTSTEADPDLRPGEVPSHWYNVIADLVGYVPEERAPARQHSGPALRPQLPLSIYRQSVSREPFVAIPAEVQAQYERWRPTPLIRARGLEQRLRTPARIYYKYEGASLSGSHKLNTAIAQAYYYKQAGVEELVTATGAGQWGTALAMACTMFGLKCTAFMVKCSHDQKPQRRMLVELNGGRVIPSPSTATKAGAAILAGDPGCPGSLSIASSEAHEYATESENARYCAGSGDNHVLLHQTVIGQEALAQLREIGDYPDAVVGALGAGSNFAGIAMPFFRHSKLTGRATELVAVEPKACPKLTRGIYTWDHHDALGNTPMSRMYTLGHTFVPSAIHAGGLRYHGAAPVVSWMYHERLISAVAYGQKSVFDAAAEFVRAEQVIPAPESAHAIRYVIDRAVKAREAGTPETILFNLSGHGLMDLSAYEQWTAGLLDDYPAAEADIERAQAKLSARAVER</sequence>
<evidence type="ECO:0000256" key="11">
    <source>
        <dbReference type="ARBA" id="ARBA00023239"/>
    </source>
</evidence>
<comment type="cofactor">
    <cofactor evidence="1">
        <name>pyridoxal 5'-phosphate</name>
        <dbReference type="ChEBI" id="CHEBI:597326"/>
    </cofactor>
</comment>
<dbReference type="RefSeq" id="WP_378053101.1">
    <property type="nucleotide sequence ID" value="NZ_JBHSIS010000002.1"/>
</dbReference>
<dbReference type="Proteomes" id="UP001595859">
    <property type="component" value="Unassembled WGS sequence"/>
</dbReference>
<evidence type="ECO:0000259" key="13">
    <source>
        <dbReference type="Pfam" id="PF00291"/>
    </source>
</evidence>
<comment type="subunit">
    <text evidence="5">Tetramer of two alpha and two beta chains.</text>
</comment>
<dbReference type="PIRSF" id="PIRSF500824">
    <property type="entry name" value="TrpB_prok"/>
    <property type="match status" value="1"/>
</dbReference>
<dbReference type="PANTHER" id="PTHR48077:SF6">
    <property type="entry name" value="TRYPTOPHAN SYNTHASE"/>
    <property type="match status" value="1"/>
</dbReference>
<dbReference type="Pfam" id="PF00291">
    <property type="entry name" value="PALP"/>
    <property type="match status" value="1"/>
</dbReference>
<feature type="domain" description="Tryptophan synthase beta chain-like PALP" evidence="13">
    <location>
        <begin position="81"/>
        <end position="418"/>
    </location>
</feature>
<reference evidence="15" key="1">
    <citation type="journal article" date="2019" name="Int. J. Syst. Evol. Microbiol.">
        <title>The Global Catalogue of Microorganisms (GCM) 10K type strain sequencing project: providing services to taxonomists for standard genome sequencing and annotation.</title>
        <authorList>
            <consortium name="The Broad Institute Genomics Platform"/>
            <consortium name="The Broad Institute Genome Sequencing Center for Infectious Disease"/>
            <person name="Wu L."/>
            <person name="Ma J."/>
        </authorList>
    </citation>
    <scope>NUCLEOTIDE SEQUENCE [LARGE SCALE GENOMIC DNA]</scope>
    <source>
        <strain evidence="15">ZS-22-S1</strain>
    </source>
</reference>
<accession>A0ABV9RRG5</accession>
<dbReference type="NCBIfam" id="TIGR01415">
    <property type="entry name" value="trpB_rel"/>
    <property type="match status" value="1"/>
</dbReference>
<dbReference type="SUPFAM" id="SSF53686">
    <property type="entry name" value="Tryptophan synthase beta subunit-like PLP-dependent enzymes"/>
    <property type="match status" value="1"/>
</dbReference>
<evidence type="ECO:0000256" key="1">
    <source>
        <dbReference type="ARBA" id="ARBA00001933"/>
    </source>
</evidence>
<evidence type="ECO:0000256" key="3">
    <source>
        <dbReference type="ARBA" id="ARBA00004733"/>
    </source>
</evidence>
<keyword evidence="7" id="KW-0028">Amino-acid biosynthesis</keyword>
<evidence type="ECO:0000313" key="14">
    <source>
        <dbReference type="EMBL" id="MFC4851888.1"/>
    </source>
</evidence>
<dbReference type="PANTHER" id="PTHR48077">
    <property type="entry name" value="TRYPTOPHAN SYNTHASE-RELATED"/>
    <property type="match status" value="1"/>
</dbReference>
<organism evidence="14 15">
    <name type="scientific">Actinophytocola glycyrrhizae</name>
    <dbReference type="NCBI Taxonomy" id="2044873"/>
    <lineage>
        <taxon>Bacteria</taxon>
        <taxon>Bacillati</taxon>
        <taxon>Actinomycetota</taxon>
        <taxon>Actinomycetes</taxon>
        <taxon>Pseudonocardiales</taxon>
        <taxon>Pseudonocardiaceae</taxon>
    </lineage>
</organism>
<keyword evidence="11" id="KW-0456">Lyase</keyword>
<dbReference type="NCBIfam" id="NF009057">
    <property type="entry name" value="PRK12391.1"/>
    <property type="match status" value="1"/>
</dbReference>
<evidence type="ECO:0000256" key="7">
    <source>
        <dbReference type="ARBA" id="ARBA00022605"/>
    </source>
</evidence>
<dbReference type="EC" id="4.2.1.20" evidence="6"/>
<proteinExistence type="inferred from homology"/>
<comment type="similarity">
    <text evidence="4">Belongs to the TrpB family.</text>
</comment>
<name>A0ABV9RRG5_9PSEU</name>
<evidence type="ECO:0000256" key="9">
    <source>
        <dbReference type="ARBA" id="ARBA00022898"/>
    </source>
</evidence>
<keyword evidence="15" id="KW-1185">Reference proteome</keyword>
<evidence type="ECO:0000256" key="4">
    <source>
        <dbReference type="ARBA" id="ARBA00009982"/>
    </source>
</evidence>
<dbReference type="EMBL" id="JBHSIS010000002">
    <property type="protein sequence ID" value="MFC4851888.1"/>
    <property type="molecule type" value="Genomic_DNA"/>
</dbReference>
<dbReference type="InterPro" id="IPR006316">
    <property type="entry name" value="Trp_synth_b-like"/>
</dbReference>
<comment type="catalytic activity">
    <reaction evidence="12">
        <text>(1S,2R)-1-C-(indol-3-yl)glycerol 3-phosphate + L-serine = D-glyceraldehyde 3-phosphate + L-tryptophan + H2O</text>
        <dbReference type="Rhea" id="RHEA:10532"/>
        <dbReference type="ChEBI" id="CHEBI:15377"/>
        <dbReference type="ChEBI" id="CHEBI:33384"/>
        <dbReference type="ChEBI" id="CHEBI:57912"/>
        <dbReference type="ChEBI" id="CHEBI:58866"/>
        <dbReference type="ChEBI" id="CHEBI:59776"/>
        <dbReference type="EC" id="4.2.1.20"/>
    </reaction>
</comment>
<comment type="function">
    <text evidence="2">The beta subunit is responsible for the synthesis of L-tryptophan from indole and L-serine.</text>
</comment>
<gene>
    <name evidence="14" type="ORF">ACFPCV_00125</name>
</gene>
<evidence type="ECO:0000256" key="6">
    <source>
        <dbReference type="ARBA" id="ARBA00012043"/>
    </source>
</evidence>
<dbReference type="InterPro" id="IPR001926">
    <property type="entry name" value="TrpB-like_PALP"/>
</dbReference>
<keyword evidence="8" id="KW-0822">Tryptophan biosynthesis</keyword>
<keyword evidence="9" id="KW-0663">Pyridoxal phosphate</keyword>
<comment type="caution">
    <text evidence="14">The sequence shown here is derived from an EMBL/GenBank/DDBJ whole genome shotgun (WGS) entry which is preliminary data.</text>
</comment>
<evidence type="ECO:0000256" key="8">
    <source>
        <dbReference type="ARBA" id="ARBA00022822"/>
    </source>
</evidence>
<dbReference type="Gene3D" id="3.40.50.1100">
    <property type="match status" value="2"/>
</dbReference>
<comment type="pathway">
    <text evidence="3">Amino-acid biosynthesis; L-tryptophan biosynthesis; L-tryptophan from chorismate: step 5/5.</text>
</comment>
<keyword evidence="10" id="KW-0057">Aromatic amino acid biosynthesis</keyword>
<protein>
    <recommendedName>
        <fullName evidence="6">tryptophan synthase</fullName>
        <ecNumber evidence="6">4.2.1.20</ecNumber>
    </recommendedName>
</protein>
<evidence type="ECO:0000256" key="5">
    <source>
        <dbReference type="ARBA" id="ARBA00011270"/>
    </source>
</evidence>
<evidence type="ECO:0000313" key="15">
    <source>
        <dbReference type="Proteomes" id="UP001595859"/>
    </source>
</evidence>
<evidence type="ECO:0000256" key="10">
    <source>
        <dbReference type="ARBA" id="ARBA00023141"/>
    </source>
</evidence>
<dbReference type="PIRSF" id="PIRSF001413">
    <property type="entry name" value="Trp_syn_beta"/>
    <property type="match status" value="1"/>
</dbReference>
<evidence type="ECO:0000256" key="2">
    <source>
        <dbReference type="ARBA" id="ARBA00002786"/>
    </source>
</evidence>